<reference evidence="6 7" key="1">
    <citation type="submission" date="2015-07" db="EMBL/GenBank/DDBJ databases">
        <title>Genome analysis of myxobacterium Chondromyces crocatus Cm c5 reveals a high potential for natural compound synthesis and the genetic basis for the loss of fruiting body formation.</title>
        <authorList>
            <person name="Zaburannyi N."/>
            <person name="Bunk B."/>
            <person name="Maier J."/>
            <person name="Overmann J."/>
            <person name="Mueller R."/>
        </authorList>
    </citation>
    <scope>NUCLEOTIDE SEQUENCE [LARGE SCALE GENOMIC DNA]</scope>
    <source>
        <strain evidence="6 7">Cm c5</strain>
    </source>
</reference>
<evidence type="ECO:0000313" key="7">
    <source>
        <dbReference type="Proteomes" id="UP000067626"/>
    </source>
</evidence>
<dbReference type="PATRIC" id="fig|52.7.peg.5003"/>
<feature type="domain" description="RCC1-like" evidence="5">
    <location>
        <begin position="251"/>
        <end position="589"/>
    </location>
</feature>
<dbReference type="Proteomes" id="UP000067626">
    <property type="component" value="Chromosome"/>
</dbReference>
<dbReference type="InterPro" id="IPR000408">
    <property type="entry name" value="Reg_chr_condens"/>
</dbReference>
<evidence type="ECO:0000256" key="4">
    <source>
        <dbReference type="ARBA" id="ARBA00023157"/>
    </source>
</evidence>
<dbReference type="InterPro" id="IPR058923">
    <property type="entry name" value="RCC1-like_dom"/>
</dbReference>
<dbReference type="RefSeq" id="WP_050432322.1">
    <property type="nucleotide sequence ID" value="NZ_CP012159.1"/>
</dbReference>
<name>A0A0K1EHP4_CHOCO</name>
<dbReference type="PRINTS" id="PR00633">
    <property type="entry name" value="RCCNDNSATION"/>
</dbReference>
<dbReference type="EMBL" id="CP012159">
    <property type="protein sequence ID" value="AKT40379.1"/>
    <property type="molecule type" value="Genomic_DNA"/>
</dbReference>
<dbReference type="GO" id="GO:0005737">
    <property type="term" value="C:cytoplasm"/>
    <property type="evidence" value="ECO:0007669"/>
    <property type="project" value="TreeGrafter"/>
</dbReference>
<keyword evidence="7" id="KW-1185">Reference proteome</keyword>
<dbReference type="PANTHER" id="PTHR45982">
    <property type="entry name" value="REGULATOR OF CHROMOSOME CONDENSATION"/>
    <property type="match status" value="1"/>
</dbReference>
<organism evidence="6 7">
    <name type="scientific">Chondromyces crocatus</name>
    <dbReference type="NCBI Taxonomy" id="52"/>
    <lineage>
        <taxon>Bacteria</taxon>
        <taxon>Pseudomonadati</taxon>
        <taxon>Myxococcota</taxon>
        <taxon>Polyangia</taxon>
        <taxon>Polyangiales</taxon>
        <taxon>Polyangiaceae</taxon>
        <taxon>Chondromyces</taxon>
    </lineage>
</organism>
<keyword evidence="4" id="KW-1015">Disulfide bond</keyword>
<gene>
    <name evidence="6" type="ORF">CMC5_045320</name>
</gene>
<dbReference type="AlphaFoldDB" id="A0A0K1EHP4"/>
<evidence type="ECO:0000313" key="6">
    <source>
        <dbReference type="EMBL" id="AKT40379.1"/>
    </source>
</evidence>
<keyword evidence="1" id="KW-0344">Guanine-nucleotide releasing factor</keyword>
<evidence type="ECO:0000259" key="5">
    <source>
        <dbReference type="Pfam" id="PF25390"/>
    </source>
</evidence>
<proteinExistence type="predicted"/>
<dbReference type="SUPFAM" id="SSF50985">
    <property type="entry name" value="RCC1/BLIP-II"/>
    <property type="match status" value="1"/>
</dbReference>
<dbReference type="Gene3D" id="2.130.10.30">
    <property type="entry name" value="Regulator of chromosome condensation 1/beta-lactamase-inhibitor protein II"/>
    <property type="match status" value="3"/>
</dbReference>
<dbReference type="PANTHER" id="PTHR45982:SF1">
    <property type="entry name" value="REGULATOR OF CHROMOSOME CONDENSATION"/>
    <property type="match status" value="1"/>
</dbReference>
<protein>
    <recommendedName>
        <fullName evidence="5">RCC1-like domain-containing protein</fullName>
    </recommendedName>
</protein>
<dbReference type="NCBIfam" id="TIGR02232">
    <property type="entry name" value="myxo_disulf_rpt"/>
    <property type="match status" value="1"/>
</dbReference>
<dbReference type="InterPro" id="IPR009091">
    <property type="entry name" value="RCC1/BLIP-II"/>
</dbReference>
<sequence length="612" mass="60485">MRRSVGLFVVGIIGVTVGVEGCGSDVERPGGEAFCVDAAAGTELPDQTPGDCAARVCDGSGGVTLVALETDAPDDGNPCTLDSCVGMTPQHTPLGDVATCYTGPAGTQDQGRCRSGTMRCDPDGTPGVCEGEVLPAVEVCDAGGEDEDCDGLVNEEGEGCACGDGFVSEGEGCDDGNTVSLDGCTSDCVKEAVLSLAMGYDHACALLHDGRVKCWGRNVQGQLGLGDTEPRGDAADEMGDALPAVDLGTGVTVVGLAAGDNHTCALLGGGSVKCWGANTSGQLGLGDTAPRGDGPGEMGDALPTVNLGTGRTALAIGGGDRHTCALLDDGSVKCWGFNTGGKLGLGDTAPRGDGPGEMGDALLAVDLGAGRTAAALSVGGSHACALLDDGSVKCWGGNGQGQLGLGDAEHRGDGAGEMGDALPAVDLGTGKTAVAVHAGHFHTCALLNDGSLKCWGGNDSGELGLGDTAHRGDAAGEMGDALPAVDLGTGKKAVALSVGVFRSCALLEDASFKCWGNNTAGALGLGDTSRRGDGPGEMGDALPAIDLGAGASTTLVVTRYTHTCARLEAGNLKCWGGNTSGQLGLGDTSARGGMPGQMGDALPAVRLYAAGW</sequence>
<dbReference type="GO" id="GO:0005085">
    <property type="term" value="F:guanyl-nucleotide exchange factor activity"/>
    <property type="evidence" value="ECO:0007669"/>
    <property type="project" value="TreeGrafter"/>
</dbReference>
<accession>A0A0K1EHP4</accession>
<dbReference type="Pfam" id="PF13540">
    <property type="entry name" value="RCC1_2"/>
    <property type="match status" value="1"/>
</dbReference>
<evidence type="ECO:0000256" key="1">
    <source>
        <dbReference type="ARBA" id="ARBA00022658"/>
    </source>
</evidence>
<evidence type="ECO:0000256" key="2">
    <source>
        <dbReference type="ARBA" id="ARBA00022729"/>
    </source>
</evidence>
<dbReference type="Pfam" id="PF25390">
    <property type="entry name" value="WD40_RLD"/>
    <property type="match status" value="1"/>
</dbReference>
<dbReference type="InterPro" id="IPR011936">
    <property type="entry name" value="Myxo_disulph_rpt"/>
</dbReference>
<dbReference type="InterPro" id="IPR051553">
    <property type="entry name" value="Ran_GTPase-activating"/>
</dbReference>
<dbReference type="KEGG" id="ccro:CMC5_045320"/>
<dbReference type="PROSITE" id="PS50012">
    <property type="entry name" value="RCC1_3"/>
    <property type="match status" value="7"/>
</dbReference>
<evidence type="ECO:0000256" key="3">
    <source>
        <dbReference type="ARBA" id="ARBA00022737"/>
    </source>
</evidence>
<keyword evidence="2" id="KW-0732">Signal</keyword>
<keyword evidence="3" id="KW-0677">Repeat</keyword>